<comment type="caution">
    <text evidence="1">The sequence shown here is derived from an EMBL/GenBank/DDBJ whole genome shotgun (WGS) entry which is preliminary data.</text>
</comment>
<dbReference type="Proteomes" id="UP000293562">
    <property type="component" value="Unassembled WGS sequence"/>
</dbReference>
<keyword evidence="2" id="KW-1185">Reference proteome</keyword>
<proteinExistence type="predicted"/>
<dbReference type="EMBL" id="SHKN01000001">
    <property type="protein sequence ID" value="RZT95467.1"/>
    <property type="molecule type" value="Genomic_DNA"/>
</dbReference>
<dbReference type="AlphaFoldDB" id="A0A4Q7VHE9"/>
<organism evidence="1 2">
    <name type="scientific">Ancylomarina subtilis</name>
    <dbReference type="NCBI Taxonomy" id="1639035"/>
    <lineage>
        <taxon>Bacteria</taxon>
        <taxon>Pseudomonadati</taxon>
        <taxon>Bacteroidota</taxon>
        <taxon>Bacteroidia</taxon>
        <taxon>Marinilabiliales</taxon>
        <taxon>Marinifilaceae</taxon>
        <taxon>Ancylomarina</taxon>
    </lineage>
</organism>
<protein>
    <submittedName>
        <fullName evidence="1">Uncharacterized protein</fullName>
    </submittedName>
</protein>
<reference evidence="1 2" key="1">
    <citation type="submission" date="2019-02" db="EMBL/GenBank/DDBJ databases">
        <title>Genomic Encyclopedia of Type Strains, Phase IV (KMG-IV): sequencing the most valuable type-strain genomes for metagenomic binning, comparative biology and taxonomic classification.</title>
        <authorList>
            <person name="Goeker M."/>
        </authorList>
    </citation>
    <scope>NUCLEOTIDE SEQUENCE [LARGE SCALE GENOMIC DNA]</scope>
    <source>
        <strain evidence="1 2">DSM 28825</strain>
    </source>
</reference>
<evidence type="ECO:0000313" key="2">
    <source>
        <dbReference type="Proteomes" id="UP000293562"/>
    </source>
</evidence>
<sequence>MDLSWGTCSNPYFESLKHEERLKGSDKDNFDLAGNDILFLNVLK</sequence>
<gene>
    <name evidence="1" type="ORF">EV201_0087</name>
</gene>
<accession>A0A4Q7VHE9</accession>
<evidence type="ECO:0000313" key="1">
    <source>
        <dbReference type="EMBL" id="RZT95467.1"/>
    </source>
</evidence>
<name>A0A4Q7VHE9_9BACT</name>